<evidence type="ECO:0000313" key="1">
    <source>
        <dbReference type="EMBL" id="PLC52135.1"/>
    </source>
</evidence>
<protein>
    <submittedName>
        <fullName evidence="1">Carboxymuconolactone decarboxylase</fullName>
    </submittedName>
</protein>
<dbReference type="Gene3D" id="1.20.1290.10">
    <property type="entry name" value="AhpD-like"/>
    <property type="match status" value="1"/>
</dbReference>
<dbReference type="OrthoDB" id="5987308at2"/>
<dbReference type="InterPro" id="IPR029032">
    <property type="entry name" value="AhpD-like"/>
</dbReference>
<dbReference type="EMBL" id="PDNV01000016">
    <property type="protein sequence ID" value="PLC52135.1"/>
    <property type="molecule type" value="Genomic_DNA"/>
</dbReference>
<gene>
    <name evidence="1" type="ORF">CR155_19720</name>
</gene>
<dbReference type="PANTHER" id="PTHR34846">
    <property type="entry name" value="4-CARBOXYMUCONOLACTONE DECARBOXYLASE FAMILY PROTEIN (AFU_ORTHOLOGUE AFUA_6G11590)"/>
    <property type="match status" value="1"/>
</dbReference>
<evidence type="ECO:0000313" key="2">
    <source>
        <dbReference type="Proteomes" id="UP000234328"/>
    </source>
</evidence>
<dbReference type="PANTHER" id="PTHR34846:SF11">
    <property type="entry name" value="4-CARBOXYMUCONOLACTONE DECARBOXYLASE FAMILY PROTEIN (AFU_ORTHOLOGUE AFUA_6G11590)"/>
    <property type="match status" value="1"/>
</dbReference>
<dbReference type="AlphaFoldDB" id="A0A2N4UAU1"/>
<name>A0A2N4UAU1_9BURK</name>
<dbReference type="Proteomes" id="UP000234328">
    <property type="component" value="Unassembled WGS sequence"/>
</dbReference>
<organism evidence="1 2">
    <name type="scientific">Pollutimonas nitritireducens</name>
    <dbReference type="NCBI Taxonomy" id="2045209"/>
    <lineage>
        <taxon>Bacteria</taxon>
        <taxon>Pseudomonadati</taxon>
        <taxon>Pseudomonadota</taxon>
        <taxon>Betaproteobacteria</taxon>
        <taxon>Burkholderiales</taxon>
        <taxon>Alcaligenaceae</taxon>
        <taxon>Pollutimonas</taxon>
    </lineage>
</organism>
<sequence>MSRIPLPTVESMTPEQRVVYDNIISGPRGRLVGPLRAVLHNPELADRWQRLGEILRFGTIFPPKLNELAILVTARRWNSQIEWYIHAQAAEKAGLHPEVIQALKDGQVPPFTDDAETIVYEYARQIQQHGTVDEAVYARAVALWGAVGVVELTAVIGYYTMVSMTLNAHEIPMPDEAPDPLIAPVVAGSPALSTMPKATLKEPVA</sequence>
<reference evidence="1 2" key="1">
    <citation type="submission" date="2017-10" db="EMBL/GenBank/DDBJ databases">
        <title>Two draft genome sequences of Pusillimonas sp. strains isolated from a nitrate- and radionuclide-contaminated groundwater in Russia.</title>
        <authorList>
            <person name="Grouzdev D.S."/>
            <person name="Tourova T.P."/>
            <person name="Goeva M.A."/>
            <person name="Babich T.L."/>
            <person name="Sokolova D.S."/>
            <person name="Abdullin R."/>
            <person name="Poltaraus A.B."/>
            <person name="Toshchakov S.V."/>
            <person name="Nazina T.N."/>
        </authorList>
    </citation>
    <scope>NUCLEOTIDE SEQUENCE [LARGE SCALE GENOMIC DNA]</scope>
    <source>
        <strain evidence="1 2">JR1/69-2-13</strain>
    </source>
</reference>
<comment type="caution">
    <text evidence="1">The sequence shown here is derived from an EMBL/GenBank/DDBJ whole genome shotgun (WGS) entry which is preliminary data.</text>
</comment>
<keyword evidence="2" id="KW-1185">Reference proteome</keyword>
<dbReference type="RefSeq" id="WP_102071756.1">
    <property type="nucleotide sequence ID" value="NZ_PDNV01000016.1"/>
</dbReference>
<accession>A0A2N4UAU1</accession>
<proteinExistence type="predicted"/>
<dbReference type="SUPFAM" id="SSF69118">
    <property type="entry name" value="AhpD-like"/>
    <property type="match status" value="1"/>
</dbReference>